<evidence type="ECO:0000313" key="2">
    <source>
        <dbReference type="Proteomes" id="UP000030753"/>
    </source>
</evidence>
<protein>
    <submittedName>
        <fullName evidence="1">Uncharacterized protein</fullName>
    </submittedName>
</protein>
<accession>W9IN15</accession>
<dbReference type="Proteomes" id="UP000030753">
    <property type="component" value="Unassembled WGS sequence"/>
</dbReference>
<gene>
    <name evidence="1" type="ORF">FOYG_07321</name>
</gene>
<organism evidence="1 2">
    <name type="scientific">Fusarium oxysporum NRRL 32931</name>
    <dbReference type="NCBI Taxonomy" id="660029"/>
    <lineage>
        <taxon>Eukaryota</taxon>
        <taxon>Fungi</taxon>
        <taxon>Dikarya</taxon>
        <taxon>Ascomycota</taxon>
        <taxon>Pezizomycotina</taxon>
        <taxon>Sordariomycetes</taxon>
        <taxon>Hypocreomycetidae</taxon>
        <taxon>Hypocreales</taxon>
        <taxon>Nectriaceae</taxon>
        <taxon>Fusarium</taxon>
        <taxon>Fusarium oxysporum species complex</taxon>
    </lineage>
</organism>
<evidence type="ECO:0000313" key="1">
    <source>
        <dbReference type="EMBL" id="EWY94715.1"/>
    </source>
</evidence>
<reference evidence="1 2" key="1">
    <citation type="submission" date="2011-06" db="EMBL/GenBank/DDBJ databases">
        <title>The Genome Sequence of Fusarium oxysporum FOSC 3-a.</title>
        <authorList>
            <consortium name="The Broad Institute Genome Sequencing Platform"/>
            <person name="Ma L.-J."/>
            <person name="Gale L.R."/>
            <person name="Schwartz D.C."/>
            <person name="Zhou S."/>
            <person name="Corby-Kistler H."/>
            <person name="Young S.K."/>
            <person name="Zeng Q."/>
            <person name="Gargeya S."/>
            <person name="Fitzgerald M."/>
            <person name="Haas B."/>
            <person name="Abouelleil A."/>
            <person name="Alvarado L."/>
            <person name="Arachchi H.M."/>
            <person name="Berlin A."/>
            <person name="Brown A."/>
            <person name="Chapman S.B."/>
            <person name="Chen Z."/>
            <person name="Dunbar C."/>
            <person name="Freedman E."/>
            <person name="Gearin G."/>
            <person name="Gellesch M."/>
            <person name="Goldberg J."/>
            <person name="Griggs A."/>
            <person name="Gujja S."/>
            <person name="Heiman D."/>
            <person name="Howarth C."/>
            <person name="Larson L."/>
            <person name="Lui A."/>
            <person name="MacDonald P.J.P."/>
            <person name="Mehta T."/>
            <person name="Montmayeur A."/>
            <person name="Murphy C."/>
            <person name="Neiman D."/>
            <person name="Pearson M."/>
            <person name="Priest M."/>
            <person name="Roberts A."/>
            <person name="Saif S."/>
            <person name="Shea T."/>
            <person name="Shenoy N."/>
            <person name="Sisk P."/>
            <person name="Stolte C."/>
            <person name="Sykes S."/>
            <person name="Wortman J."/>
            <person name="Nusbaum C."/>
            <person name="Birren B."/>
        </authorList>
    </citation>
    <scope>NUCLEOTIDE SEQUENCE [LARGE SCALE GENOMIC DNA]</scope>
    <source>
        <strain evidence="2">FOSC 3-a</strain>
    </source>
</reference>
<dbReference type="AlphaFoldDB" id="W9IN15"/>
<proteinExistence type="predicted"/>
<name>W9IN15_FUSOX</name>
<sequence>MAFGLLLSYPEAQTRPSVQMQMQVSTEVDLK</sequence>
<dbReference type="HOGENOM" id="CLU_3399432_0_0_1"/>
<dbReference type="EMBL" id="JH717842">
    <property type="protein sequence ID" value="EWY94715.1"/>
    <property type="molecule type" value="Genomic_DNA"/>
</dbReference>